<dbReference type="Proteomes" id="UP000186277">
    <property type="component" value="Unassembled WGS sequence"/>
</dbReference>
<feature type="transmembrane region" description="Helical" evidence="7">
    <location>
        <begin position="169"/>
        <end position="188"/>
    </location>
</feature>
<feature type="transmembrane region" description="Helical" evidence="7">
    <location>
        <begin position="298"/>
        <end position="316"/>
    </location>
</feature>
<dbReference type="RefSeq" id="WP_074021533.1">
    <property type="nucleotide sequence ID" value="NZ_CAWMWP010000061.1"/>
</dbReference>
<evidence type="ECO:0000256" key="5">
    <source>
        <dbReference type="ARBA" id="ARBA00022989"/>
    </source>
</evidence>
<name>A0A1Q5TP02_9GAMM</name>
<dbReference type="CDD" id="cd17321">
    <property type="entry name" value="MFS_MMR_MDR_like"/>
    <property type="match status" value="1"/>
</dbReference>
<evidence type="ECO:0000256" key="6">
    <source>
        <dbReference type="ARBA" id="ARBA00023136"/>
    </source>
</evidence>
<feature type="transmembrane region" description="Helical" evidence="7">
    <location>
        <begin position="399"/>
        <end position="419"/>
    </location>
</feature>
<accession>A0A1Q5TP02</accession>
<evidence type="ECO:0000256" key="2">
    <source>
        <dbReference type="ARBA" id="ARBA00022448"/>
    </source>
</evidence>
<feature type="transmembrane region" description="Helical" evidence="7">
    <location>
        <begin position="50"/>
        <end position="67"/>
    </location>
</feature>
<evidence type="ECO:0000256" key="7">
    <source>
        <dbReference type="SAM" id="Phobius"/>
    </source>
</evidence>
<dbReference type="SUPFAM" id="SSF103473">
    <property type="entry name" value="MFS general substrate transporter"/>
    <property type="match status" value="1"/>
</dbReference>
<dbReference type="PANTHER" id="PTHR42718">
    <property type="entry name" value="MAJOR FACILITATOR SUPERFAMILY MULTIDRUG TRANSPORTER MFSC"/>
    <property type="match status" value="1"/>
</dbReference>
<feature type="domain" description="Major facilitator superfamily (MFS) profile" evidence="8">
    <location>
        <begin position="13"/>
        <end position="446"/>
    </location>
</feature>
<feature type="transmembrane region" description="Helical" evidence="7">
    <location>
        <begin position="224"/>
        <end position="242"/>
    </location>
</feature>
<dbReference type="InterPro" id="IPR011701">
    <property type="entry name" value="MFS"/>
</dbReference>
<keyword evidence="3" id="KW-1003">Cell membrane</keyword>
<keyword evidence="2" id="KW-0813">Transport</keyword>
<proteinExistence type="predicted"/>
<sequence length="446" mass="48770">MNKSVISTKKYTGLIGICIASFLGCIDLTVVNTIIPAIGREFNTPLRGTQWITSVFMIALSAFMVPVGKLADSRGRKKLLMWGLILFGIASLFVGLATNLTTLTIFRFIQGIGCAILYTVSGAVISYLFEEHEQGKALGILFGINGFGLAIGPIIGGLFAGIINWRYAFFINIPFIFISLVLCAWSIPESKTKNNKKLDALGCLLLVIFLMSLVSYFSLNEEKLQQWTLLIIAIIALLLFIYHELKTPEPIVEFHFFHNKRFVSALLATFFLAFFYCIVLLTLPIFFSGQLAKNDIEIGLLLLPATVTFALTSPWVGNRSENLGPQRIIVVGLLFFVVAAALFALASTQLNIGWFILPLLLFGIGWGSILGPSTLIALSSLPREQAAVAMGTSWTIHNIGGACGIAFAVFLLASFDTFALGYQTLMLFLAGLALICTFICSLLNRK</sequence>
<dbReference type="InterPro" id="IPR020846">
    <property type="entry name" value="MFS_dom"/>
</dbReference>
<dbReference type="OrthoDB" id="9812221at2"/>
<keyword evidence="5 7" id="KW-1133">Transmembrane helix</keyword>
<feature type="transmembrane region" description="Helical" evidence="7">
    <location>
        <begin position="352"/>
        <end position="378"/>
    </location>
</feature>
<feature type="transmembrane region" description="Helical" evidence="7">
    <location>
        <begin position="12"/>
        <end position="38"/>
    </location>
</feature>
<organism evidence="9 10">
    <name type="scientific">Xenorhabdus thuongxuanensis</name>
    <dbReference type="NCBI Taxonomy" id="1873484"/>
    <lineage>
        <taxon>Bacteria</taxon>
        <taxon>Pseudomonadati</taxon>
        <taxon>Pseudomonadota</taxon>
        <taxon>Gammaproteobacteria</taxon>
        <taxon>Enterobacterales</taxon>
        <taxon>Morganellaceae</taxon>
        <taxon>Xenorhabdus</taxon>
    </lineage>
</organism>
<evidence type="ECO:0000259" key="8">
    <source>
        <dbReference type="PROSITE" id="PS50850"/>
    </source>
</evidence>
<feature type="transmembrane region" description="Helical" evidence="7">
    <location>
        <begin position="262"/>
        <end position="286"/>
    </location>
</feature>
<dbReference type="PROSITE" id="PS51257">
    <property type="entry name" value="PROKAR_LIPOPROTEIN"/>
    <property type="match status" value="1"/>
</dbReference>
<protein>
    <submittedName>
        <fullName evidence="9">Transport protein QacB</fullName>
    </submittedName>
</protein>
<feature type="transmembrane region" description="Helical" evidence="7">
    <location>
        <begin position="104"/>
        <end position="129"/>
    </location>
</feature>
<dbReference type="AlphaFoldDB" id="A0A1Q5TP02"/>
<feature type="transmembrane region" description="Helical" evidence="7">
    <location>
        <begin position="425"/>
        <end position="443"/>
    </location>
</feature>
<gene>
    <name evidence="9" type="ORF">Xentx_03298</name>
</gene>
<evidence type="ECO:0000313" key="9">
    <source>
        <dbReference type="EMBL" id="OKP01960.1"/>
    </source>
</evidence>
<comment type="subcellular location">
    <subcellularLocation>
        <location evidence="1">Cell membrane</location>
        <topology evidence="1">Multi-pass membrane protein</topology>
    </subcellularLocation>
</comment>
<reference evidence="9 10" key="1">
    <citation type="submission" date="2016-09" db="EMBL/GenBank/DDBJ databases">
        <title>Xenorhabdus thuongxuanensis sp. nov. and Xenorhabdus eapokensis sp. nov., isolated from Steinernema species.</title>
        <authorList>
            <person name="Kaempfer P."/>
            <person name="Tobias N.J."/>
            <person name="Phan Ke L."/>
            <person name="Bode H.B."/>
            <person name="Glaeser S.P."/>
        </authorList>
    </citation>
    <scope>NUCLEOTIDE SEQUENCE [LARGE SCALE GENOMIC DNA]</scope>
    <source>
        <strain evidence="9 10">30TX1</strain>
    </source>
</reference>
<dbReference type="PROSITE" id="PS50850">
    <property type="entry name" value="MFS"/>
    <property type="match status" value="1"/>
</dbReference>
<dbReference type="PRINTS" id="PR01036">
    <property type="entry name" value="TCRTETB"/>
</dbReference>
<feature type="transmembrane region" description="Helical" evidence="7">
    <location>
        <begin position="328"/>
        <end position="346"/>
    </location>
</feature>
<evidence type="ECO:0000256" key="3">
    <source>
        <dbReference type="ARBA" id="ARBA00022475"/>
    </source>
</evidence>
<keyword evidence="10" id="KW-1185">Reference proteome</keyword>
<feature type="transmembrane region" description="Helical" evidence="7">
    <location>
        <begin position="200"/>
        <end position="218"/>
    </location>
</feature>
<dbReference type="EMBL" id="MKGR01000036">
    <property type="protein sequence ID" value="OKP01960.1"/>
    <property type="molecule type" value="Genomic_DNA"/>
</dbReference>
<evidence type="ECO:0000256" key="4">
    <source>
        <dbReference type="ARBA" id="ARBA00022692"/>
    </source>
</evidence>
<comment type="caution">
    <text evidence="9">The sequence shown here is derived from an EMBL/GenBank/DDBJ whole genome shotgun (WGS) entry which is preliminary data.</text>
</comment>
<keyword evidence="6 7" id="KW-0472">Membrane</keyword>
<evidence type="ECO:0000256" key="1">
    <source>
        <dbReference type="ARBA" id="ARBA00004651"/>
    </source>
</evidence>
<dbReference type="Pfam" id="PF07690">
    <property type="entry name" value="MFS_1"/>
    <property type="match status" value="1"/>
</dbReference>
<feature type="transmembrane region" description="Helical" evidence="7">
    <location>
        <begin position="141"/>
        <end position="163"/>
    </location>
</feature>
<evidence type="ECO:0000313" key="10">
    <source>
        <dbReference type="Proteomes" id="UP000186277"/>
    </source>
</evidence>
<dbReference type="GO" id="GO:0005886">
    <property type="term" value="C:plasma membrane"/>
    <property type="evidence" value="ECO:0007669"/>
    <property type="project" value="UniProtKB-SubCell"/>
</dbReference>
<dbReference type="InterPro" id="IPR036259">
    <property type="entry name" value="MFS_trans_sf"/>
</dbReference>
<dbReference type="Gene3D" id="1.20.1250.20">
    <property type="entry name" value="MFS general substrate transporter like domains"/>
    <property type="match status" value="1"/>
</dbReference>
<feature type="transmembrane region" description="Helical" evidence="7">
    <location>
        <begin position="79"/>
        <end position="98"/>
    </location>
</feature>
<dbReference type="PANTHER" id="PTHR42718:SF46">
    <property type="entry name" value="BLR6921 PROTEIN"/>
    <property type="match status" value="1"/>
</dbReference>
<keyword evidence="4 7" id="KW-0812">Transmembrane</keyword>
<dbReference type="GO" id="GO:0022857">
    <property type="term" value="F:transmembrane transporter activity"/>
    <property type="evidence" value="ECO:0007669"/>
    <property type="project" value="InterPro"/>
</dbReference>
<dbReference type="Gene3D" id="1.20.1720.10">
    <property type="entry name" value="Multidrug resistance protein D"/>
    <property type="match status" value="1"/>
</dbReference>